<dbReference type="InterPro" id="IPR001128">
    <property type="entry name" value="Cyt_P450"/>
</dbReference>
<evidence type="ECO:0000256" key="6">
    <source>
        <dbReference type="ARBA" id="ARBA00022968"/>
    </source>
</evidence>
<keyword evidence="15" id="KW-1185">Reference proteome</keyword>
<evidence type="ECO:0000256" key="4">
    <source>
        <dbReference type="ARBA" id="ARBA00022692"/>
    </source>
</evidence>
<evidence type="ECO:0000256" key="11">
    <source>
        <dbReference type="ARBA" id="ARBA00023136"/>
    </source>
</evidence>
<dbReference type="EMBL" id="BKCP01005172">
    <property type="protein sequence ID" value="GER36394.1"/>
    <property type="molecule type" value="Genomic_DNA"/>
</dbReference>
<comment type="cofactor">
    <cofactor evidence="12">
        <name>heme</name>
        <dbReference type="ChEBI" id="CHEBI:30413"/>
    </cofactor>
</comment>
<evidence type="ECO:0000256" key="10">
    <source>
        <dbReference type="ARBA" id="ARBA00023033"/>
    </source>
</evidence>
<evidence type="ECO:0000313" key="14">
    <source>
        <dbReference type="EMBL" id="GER36394.1"/>
    </source>
</evidence>
<evidence type="ECO:0000256" key="8">
    <source>
        <dbReference type="ARBA" id="ARBA00023002"/>
    </source>
</evidence>
<dbReference type="GO" id="GO:0016020">
    <property type="term" value="C:membrane"/>
    <property type="evidence" value="ECO:0007669"/>
    <property type="project" value="UniProtKB-SubCell"/>
</dbReference>
<dbReference type="AlphaFoldDB" id="A0A5A7PUH3"/>
<dbReference type="PROSITE" id="PS00086">
    <property type="entry name" value="CYTOCHROME_P450"/>
    <property type="match status" value="1"/>
</dbReference>
<evidence type="ECO:0000256" key="9">
    <source>
        <dbReference type="ARBA" id="ARBA00023004"/>
    </source>
</evidence>
<dbReference type="OrthoDB" id="2789670at2759"/>
<organism evidence="14 15">
    <name type="scientific">Striga asiatica</name>
    <name type="common">Asiatic witchweed</name>
    <name type="synonym">Buchnera asiatica</name>
    <dbReference type="NCBI Taxonomy" id="4170"/>
    <lineage>
        <taxon>Eukaryota</taxon>
        <taxon>Viridiplantae</taxon>
        <taxon>Streptophyta</taxon>
        <taxon>Embryophyta</taxon>
        <taxon>Tracheophyta</taxon>
        <taxon>Spermatophyta</taxon>
        <taxon>Magnoliopsida</taxon>
        <taxon>eudicotyledons</taxon>
        <taxon>Gunneridae</taxon>
        <taxon>Pentapetalae</taxon>
        <taxon>asterids</taxon>
        <taxon>lamiids</taxon>
        <taxon>Lamiales</taxon>
        <taxon>Orobanchaceae</taxon>
        <taxon>Buchnereae</taxon>
        <taxon>Striga</taxon>
    </lineage>
</organism>
<dbReference type="Proteomes" id="UP000325081">
    <property type="component" value="Unassembled WGS sequence"/>
</dbReference>
<dbReference type="InterPro" id="IPR036396">
    <property type="entry name" value="Cyt_P450_sf"/>
</dbReference>
<keyword evidence="4" id="KW-0812">Transmembrane</keyword>
<feature type="binding site" description="axial binding residue" evidence="12">
    <location>
        <position position="452"/>
    </location>
    <ligand>
        <name>heme</name>
        <dbReference type="ChEBI" id="CHEBI:30413"/>
    </ligand>
    <ligandPart>
        <name>Fe</name>
        <dbReference type="ChEBI" id="CHEBI:18248"/>
    </ligandPart>
</feature>
<dbReference type="SUPFAM" id="SSF48264">
    <property type="entry name" value="Cytochrome P450"/>
    <property type="match status" value="1"/>
</dbReference>
<dbReference type="Gene3D" id="1.10.630.10">
    <property type="entry name" value="Cytochrome P450"/>
    <property type="match status" value="1"/>
</dbReference>
<dbReference type="GO" id="GO:0004497">
    <property type="term" value="F:monooxygenase activity"/>
    <property type="evidence" value="ECO:0007669"/>
    <property type="project" value="UniProtKB-KW"/>
</dbReference>
<evidence type="ECO:0000313" key="15">
    <source>
        <dbReference type="Proteomes" id="UP000325081"/>
    </source>
</evidence>
<keyword evidence="10 13" id="KW-0503">Monooxygenase</keyword>
<comment type="subcellular location">
    <subcellularLocation>
        <location evidence="1">Membrane</location>
        <topology evidence="1">Single-pass type II membrane protein</topology>
    </subcellularLocation>
</comment>
<dbReference type="InterPro" id="IPR052306">
    <property type="entry name" value="CYP450_71D"/>
</dbReference>
<dbReference type="CDD" id="cd11072">
    <property type="entry name" value="CYP71-like"/>
    <property type="match status" value="1"/>
</dbReference>
<dbReference type="Pfam" id="PF00067">
    <property type="entry name" value="p450"/>
    <property type="match status" value="1"/>
</dbReference>
<dbReference type="FunFam" id="1.10.630.10:FF:000043">
    <property type="entry name" value="Cytochrome P450 99A2"/>
    <property type="match status" value="1"/>
</dbReference>
<dbReference type="PRINTS" id="PR00463">
    <property type="entry name" value="EP450I"/>
</dbReference>
<accession>A0A5A7PUH3</accession>
<evidence type="ECO:0000256" key="2">
    <source>
        <dbReference type="ARBA" id="ARBA00010617"/>
    </source>
</evidence>
<dbReference type="GO" id="GO:0020037">
    <property type="term" value="F:heme binding"/>
    <property type="evidence" value="ECO:0007669"/>
    <property type="project" value="InterPro"/>
</dbReference>
<dbReference type="GO" id="GO:0016705">
    <property type="term" value="F:oxidoreductase activity, acting on paired donors, with incorporation or reduction of molecular oxygen"/>
    <property type="evidence" value="ECO:0007669"/>
    <property type="project" value="InterPro"/>
</dbReference>
<keyword evidence="11" id="KW-0472">Membrane</keyword>
<sequence length="512" mass="57797">MDISILHLSLATTISLLAPFILLLLLKIFTGPRQAQNLPPGPKKLPLIGNLHQLGSLPFRSLRDLSRQHGPIMHLMLGQVPAIVVSSPALTKQFLKENDPCFADRPQSIVVEIMWYNYSNLAFSPYGDYWRQMRKICILELLSAKNVRSFASIRAEEMARVLHSIRASAGKPVNLTEKVFSLISSITCRAAFGKVCKDKDGLVGLLRSGLKLADGLVVADLYPDSRVVRALSWSRRRLVEMRRRIDTILDEIIREHEENLKSDVGEMRKGNGEFGNEDLVDVLLRVMESGELQFPIGNDNIKAVILDMFSAGTETSSSLIDWTMAELMRNPRVMAKAQAEIRQAFRGNKHEELDEHEVTHKLKYLKLVIKESMRLHPPVPILPRASREERVVGGYTIPAKVRVMVNTWAMQRDPEFWKDPESFVPERFEEGGPDFVGGDFEYLPFGSGRRMCPGMTFGLASVELPVAWLLYSFDWKLPEGGRGEDLDMMENPGITASRKEELFVVPTPYQPS</sequence>
<keyword evidence="9 12" id="KW-0408">Iron</keyword>
<dbReference type="InterPro" id="IPR017972">
    <property type="entry name" value="Cyt_P450_CS"/>
</dbReference>
<gene>
    <name evidence="14" type="ORF">STAS_12725</name>
</gene>
<evidence type="ECO:0000256" key="1">
    <source>
        <dbReference type="ARBA" id="ARBA00004606"/>
    </source>
</evidence>
<dbReference type="GO" id="GO:0005506">
    <property type="term" value="F:iron ion binding"/>
    <property type="evidence" value="ECO:0007669"/>
    <property type="project" value="InterPro"/>
</dbReference>
<reference evidence="15" key="1">
    <citation type="journal article" date="2019" name="Curr. Biol.">
        <title>Genome Sequence of Striga asiatica Provides Insight into the Evolution of Plant Parasitism.</title>
        <authorList>
            <person name="Yoshida S."/>
            <person name="Kim S."/>
            <person name="Wafula E.K."/>
            <person name="Tanskanen J."/>
            <person name="Kim Y.M."/>
            <person name="Honaas L."/>
            <person name="Yang Z."/>
            <person name="Spallek T."/>
            <person name="Conn C.E."/>
            <person name="Ichihashi Y."/>
            <person name="Cheong K."/>
            <person name="Cui S."/>
            <person name="Der J.P."/>
            <person name="Gundlach H."/>
            <person name="Jiao Y."/>
            <person name="Hori C."/>
            <person name="Ishida J.K."/>
            <person name="Kasahara H."/>
            <person name="Kiba T."/>
            <person name="Kim M.S."/>
            <person name="Koo N."/>
            <person name="Laohavisit A."/>
            <person name="Lee Y.H."/>
            <person name="Lumba S."/>
            <person name="McCourt P."/>
            <person name="Mortimer J.C."/>
            <person name="Mutuku J.M."/>
            <person name="Nomura T."/>
            <person name="Sasaki-Sekimoto Y."/>
            <person name="Seto Y."/>
            <person name="Wang Y."/>
            <person name="Wakatake T."/>
            <person name="Sakakibara H."/>
            <person name="Demura T."/>
            <person name="Yamaguchi S."/>
            <person name="Yoneyama K."/>
            <person name="Manabe R.I."/>
            <person name="Nelson D.C."/>
            <person name="Schulman A.H."/>
            <person name="Timko M.P."/>
            <person name="dePamphilis C.W."/>
            <person name="Choi D."/>
            <person name="Shirasu K."/>
        </authorList>
    </citation>
    <scope>NUCLEOTIDE SEQUENCE [LARGE SCALE GENOMIC DNA]</scope>
    <source>
        <strain evidence="15">cv. UVA1</strain>
    </source>
</reference>
<proteinExistence type="inferred from homology"/>
<keyword evidence="7" id="KW-1133">Transmembrane helix</keyword>
<keyword evidence="5 12" id="KW-0479">Metal-binding</keyword>
<dbReference type="PRINTS" id="PR00385">
    <property type="entry name" value="P450"/>
</dbReference>
<keyword evidence="8 13" id="KW-0560">Oxidoreductase</keyword>
<name>A0A5A7PUH3_STRAF</name>
<evidence type="ECO:0000256" key="12">
    <source>
        <dbReference type="PIRSR" id="PIRSR602401-1"/>
    </source>
</evidence>
<evidence type="ECO:0000256" key="7">
    <source>
        <dbReference type="ARBA" id="ARBA00022989"/>
    </source>
</evidence>
<comment type="caution">
    <text evidence="14">The sequence shown here is derived from an EMBL/GenBank/DDBJ whole genome shotgun (WGS) entry which is preliminary data.</text>
</comment>
<comment type="similarity">
    <text evidence="2 13">Belongs to the cytochrome P450 family.</text>
</comment>
<evidence type="ECO:0000256" key="5">
    <source>
        <dbReference type="ARBA" id="ARBA00022723"/>
    </source>
</evidence>
<dbReference type="PANTHER" id="PTHR47953">
    <property type="entry name" value="OS08G0105600 PROTEIN"/>
    <property type="match status" value="1"/>
</dbReference>
<protein>
    <submittedName>
        <fullName evidence="14">Cytochrome P450</fullName>
    </submittedName>
</protein>
<dbReference type="InterPro" id="IPR002401">
    <property type="entry name" value="Cyt_P450_E_grp-I"/>
</dbReference>
<evidence type="ECO:0000256" key="13">
    <source>
        <dbReference type="RuleBase" id="RU000461"/>
    </source>
</evidence>
<dbReference type="PANTHER" id="PTHR47953:SF16">
    <property type="entry name" value="CYTOCHROME P450 71D8"/>
    <property type="match status" value="1"/>
</dbReference>
<keyword evidence="3 12" id="KW-0349">Heme</keyword>
<evidence type="ECO:0000256" key="3">
    <source>
        <dbReference type="ARBA" id="ARBA00022617"/>
    </source>
</evidence>
<keyword evidence="6" id="KW-0735">Signal-anchor</keyword>